<organism evidence="4 5">
    <name type="scientific">Stenotrophomonas rhizophila</name>
    <dbReference type="NCBI Taxonomy" id="216778"/>
    <lineage>
        <taxon>Bacteria</taxon>
        <taxon>Pseudomonadati</taxon>
        <taxon>Pseudomonadota</taxon>
        <taxon>Gammaproteobacteria</taxon>
        <taxon>Lysobacterales</taxon>
        <taxon>Lysobacteraceae</taxon>
        <taxon>Stenotrophomonas</taxon>
    </lineage>
</organism>
<keyword evidence="2" id="KW-0732">Signal</keyword>
<feature type="signal peptide" evidence="2">
    <location>
        <begin position="1"/>
        <end position="21"/>
    </location>
</feature>
<dbReference type="InterPro" id="IPR041127">
    <property type="entry name" value="PET_hydrolase/cutinase-like"/>
</dbReference>
<keyword evidence="1 4" id="KW-0378">Hydrolase</keyword>
<reference evidence="4" key="1">
    <citation type="submission" date="2023-07" db="EMBL/GenBank/DDBJ databases">
        <title>Functional and genomic diversity of the sorghum phyllosphere microbiome.</title>
        <authorList>
            <person name="Shade A."/>
        </authorList>
    </citation>
    <scope>NUCLEOTIDE SEQUENCE</scope>
    <source>
        <strain evidence="4">SORGH_AS_0457</strain>
    </source>
</reference>
<dbReference type="AlphaFoldDB" id="A0AAP5AHD3"/>
<gene>
    <name evidence="4" type="ORF">QE424_001783</name>
</gene>
<dbReference type="PANTHER" id="PTHR22946:SF9">
    <property type="entry name" value="POLYKETIDE TRANSFERASE AF380"/>
    <property type="match status" value="1"/>
</dbReference>
<name>A0AAP5AHD3_9GAMM</name>
<feature type="domain" description="PET hydrolase/cutinase-like" evidence="3">
    <location>
        <begin position="98"/>
        <end position="201"/>
    </location>
</feature>
<dbReference type="PANTHER" id="PTHR22946">
    <property type="entry name" value="DIENELACTONE HYDROLASE DOMAIN-CONTAINING PROTEIN-RELATED"/>
    <property type="match status" value="1"/>
</dbReference>
<dbReference type="PIRSF" id="PIRSF031982">
    <property type="entry name" value="UCP031982_abhydr"/>
    <property type="match status" value="1"/>
</dbReference>
<feature type="chain" id="PRO_5042909407" evidence="2">
    <location>
        <begin position="22"/>
        <end position="360"/>
    </location>
</feature>
<dbReference type="Proteomes" id="UP001226084">
    <property type="component" value="Unassembled WGS sequence"/>
</dbReference>
<evidence type="ECO:0000256" key="1">
    <source>
        <dbReference type="ARBA" id="ARBA00022801"/>
    </source>
</evidence>
<dbReference type="InterPro" id="IPR050261">
    <property type="entry name" value="FrsA_esterase"/>
</dbReference>
<dbReference type="EMBL" id="JAUTAS010000001">
    <property type="protein sequence ID" value="MDQ1108624.1"/>
    <property type="molecule type" value="Genomic_DNA"/>
</dbReference>
<dbReference type="SUPFAM" id="SSF53474">
    <property type="entry name" value="alpha/beta-Hydrolases"/>
    <property type="match status" value="1"/>
</dbReference>
<dbReference type="GO" id="GO:0052689">
    <property type="term" value="F:carboxylic ester hydrolase activity"/>
    <property type="evidence" value="ECO:0007669"/>
    <property type="project" value="UniProtKB-ARBA"/>
</dbReference>
<comment type="caution">
    <text evidence="4">The sequence shown here is derived from an EMBL/GenBank/DDBJ whole genome shotgun (WGS) entry which is preliminary data.</text>
</comment>
<protein>
    <submittedName>
        <fullName evidence="4">Dienelactone hydrolase</fullName>
    </submittedName>
</protein>
<evidence type="ECO:0000313" key="5">
    <source>
        <dbReference type="Proteomes" id="UP001226084"/>
    </source>
</evidence>
<evidence type="ECO:0000259" key="3">
    <source>
        <dbReference type="Pfam" id="PF12740"/>
    </source>
</evidence>
<sequence>MRVLPHAFVLLSCLFAPVAWSAQPSPAVGETHGVAHTASAAVRDAEQSDHVRYTVWYPAQPGAKEQPLTIGPPGAPLFEEGSSAVDAPAAPGRWPMLLVSHGNGGSARMMGWFGTALARAGYVVVAVDHPGNNGVDPMTDAGSILMWNRADDLAAALAAVQADPVLSPHVDAERLGLVGYSAGGFTALVAAGARPDMGRLVAFCKASPKDGVCVPQAENPEMTFERRMAAVATPELAPWVAKSAEDRRIPNVRAVFLMAPAIVQAFEPGELARLEVPVSVVVGAADAIALPATNSKVIAEANGKVRLQALPSVGHYDFLADCTALGRERVRKLCEVGADKAATHEAAIQNAKKLFDSAVR</sequence>
<evidence type="ECO:0000313" key="4">
    <source>
        <dbReference type="EMBL" id="MDQ1108624.1"/>
    </source>
</evidence>
<dbReference type="InterPro" id="IPR029058">
    <property type="entry name" value="AB_hydrolase_fold"/>
</dbReference>
<accession>A0AAP5AHD3</accession>
<dbReference type="Pfam" id="PF12740">
    <property type="entry name" value="PETase"/>
    <property type="match status" value="1"/>
</dbReference>
<proteinExistence type="predicted"/>
<dbReference type="InterPro" id="IPR016986">
    <property type="entry name" value="UCP031982_abhydr"/>
</dbReference>
<evidence type="ECO:0000256" key="2">
    <source>
        <dbReference type="SAM" id="SignalP"/>
    </source>
</evidence>
<dbReference type="Gene3D" id="3.40.50.1820">
    <property type="entry name" value="alpha/beta hydrolase"/>
    <property type="match status" value="1"/>
</dbReference>